<evidence type="ECO:0000256" key="1">
    <source>
        <dbReference type="SAM" id="Coils"/>
    </source>
</evidence>
<keyword evidence="2" id="KW-1133">Transmembrane helix</keyword>
<dbReference type="Gene3D" id="2.40.30.170">
    <property type="match status" value="1"/>
</dbReference>
<dbReference type="AlphaFoldDB" id="A0A5E4VJJ5"/>
<dbReference type="InterPro" id="IPR058625">
    <property type="entry name" value="MdtA-like_BSH"/>
</dbReference>
<protein>
    <submittedName>
        <fullName evidence="4">Hemolysin D</fullName>
    </submittedName>
</protein>
<reference evidence="4 5" key="1">
    <citation type="submission" date="2019-08" db="EMBL/GenBank/DDBJ databases">
        <authorList>
            <person name="Peeters C."/>
        </authorList>
    </citation>
    <scope>NUCLEOTIDE SEQUENCE [LARGE SCALE GENOMIC DNA]</scope>
    <source>
        <strain evidence="4 5">LMG 31115</strain>
    </source>
</reference>
<keyword evidence="2" id="KW-0472">Membrane</keyword>
<dbReference type="PANTHER" id="PTHR30386">
    <property type="entry name" value="MEMBRANE FUSION SUBUNIT OF EMRAB-TOLC MULTIDRUG EFFLUX PUMP"/>
    <property type="match status" value="1"/>
</dbReference>
<feature type="coiled-coil region" evidence="1">
    <location>
        <begin position="204"/>
        <end position="231"/>
    </location>
</feature>
<name>A0A5E4VJJ5_9BURK</name>
<dbReference type="Pfam" id="PF25917">
    <property type="entry name" value="BSH_RND"/>
    <property type="match status" value="1"/>
</dbReference>
<evidence type="ECO:0000313" key="4">
    <source>
        <dbReference type="EMBL" id="VVE12381.1"/>
    </source>
</evidence>
<keyword evidence="5" id="KW-1185">Reference proteome</keyword>
<dbReference type="SUPFAM" id="SSF111369">
    <property type="entry name" value="HlyD-like secretion proteins"/>
    <property type="match status" value="2"/>
</dbReference>
<gene>
    <name evidence="4" type="ORF">PIN31115_02687</name>
</gene>
<dbReference type="EMBL" id="CABPSI010000003">
    <property type="protein sequence ID" value="VVE12381.1"/>
    <property type="molecule type" value="Genomic_DNA"/>
</dbReference>
<dbReference type="PRINTS" id="PR01490">
    <property type="entry name" value="RTXTOXIND"/>
</dbReference>
<feature type="domain" description="Multidrug resistance protein MdtA-like barrel-sandwich hybrid" evidence="3">
    <location>
        <begin position="56"/>
        <end position="264"/>
    </location>
</feature>
<dbReference type="RefSeq" id="WP_150684479.1">
    <property type="nucleotide sequence ID" value="NZ_CABPSI010000003.1"/>
</dbReference>
<keyword evidence="1" id="KW-0175">Coiled coil</keyword>
<organism evidence="4 5">
    <name type="scientific">Pandoraea iniqua</name>
    <dbReference type="NCBI Taxonomy" id="2508288"/>
    <lineage>
        <taxon>Bacteria</taxon>
        <taxon>Pseudomonadati</taxon>
        <taxon>Pseudomonadota</taxon>
        <taxon>Betaproteobacteria</taxon>
        <taxon>Burkholderiales</taxon>
        <taxon>Burkholderiaceae</taxon>
        <taxon>Pandoraea</taxon>
    </lineage>
</organism>
<dbReference type="PANTHER" id="PTHR30386:SF24">
    <property type="entry name" value="MULTIDRUG RESISTANCE EFFLUX PUMP"/>
    <property type="match status" value="1"/>
</dbReference>
<feature type="transmembrane region" description="Helical" evidence="2">
    <location>
        <begin position="18"/>
        <end position="39"/>
    </location>
</feature>
<evidence type="ECO:0000313" key="5">
    <source>
        <dbReference type="Proteomes" id="UP000333828"/>
    </source>
</evidence>
<accession>A0A5E4VJJ5</accession>
<dbReference type="Proteomes" id="UP000333828">
    <property type="component" value="Unassembled WGS sequence"/>
</dbReference>
<evidence type="ECO:0000259" key="3">
    <source>
        <dbReference type="Pfam" id="PF25917"/>
    </source>
</evidence>
<sequence>MSSVALPGQPLRVRRKTWMLAAGAALSVATIAGGAHWWLTGRFFQSTDDAYVRADTVTVSPRVAGYVSQVVVDDNQRVKHGDVLVQLDDRDYRARVTRAQAAVQAATADVQAQTDAAATLDAELMRQRSVIAQAQAEVAGASAEARRQTADAARYRDLLSDGAASQQRWEQAAAEASKAQAALARTRAAGDTQVAQQTVLARRREQSKAAIAQAQAQLAAAQAALVLAESDLAHTTVRASRDGTVGQRTVRAGQYVETGTPLLALVPLDDVYVVANFKETQITRMQPGQPVDIDIDAFPEHALHGRVTGFAPGSGAEFALLPPDNATGNFTKIVQRIPVKIRLDRTQNGGRGVPALRPGMSVIARVDTRSDLRPDQQSDNGAAQ</sequence>
<dbReference type="InterPro" id="IPR050739">
    <property type="entry name" value="MFP"/>
</dbReference>
<proteinExistence type="predicted"/>
<evidence type="ECO:0000256" key="2">
    <source>
        <dbReference type="SAM" id="Phobius"/>
    </source>
</evidence>
<keyword evidence="2" id="KW-0812">Transmembrane</keyword>
<feature type="coiled-coil region" evidence="1">
    <location>
        <begin position="117"/>
        <end position="151"/>
    </location>
</feature>
<dbReference type="Gene3D" id="1.10.287.470">
    <property type="entry name" value="Helix hairpin bin"/>
    <property type="match status" value="2"/>
</dbReference>
<dbReference type="Gene3D" id="2.40.50.100">
    <property type="match status" value="1"/>
</dbReference>